<gene>
    <name evidence="11" type="ORF">PS9374_02712</name>
</gene>
<evidence type="ECO:0000313" key="11">
    <source>
        <dbReference type="EMBL" id="GAT67059.1"/>
    </source>
</evidence>
<keyword evidence="6" id="KW-0808">Transferase</keyword>
<organism evidence="11 12">
    <name type="scientific">Planomonospora sphaerica</name>
    <dbReference type="NCBI Taxonomy" id="161355"/>
    <lineage>
        <taxon>Bacteria</taxon>
        <taxon>Bacillati</taxon>
        <taxon>Actinomycetota</taxon>
        <taxon>Actinomycetes</taxon>
        <taxon>Streptosporangiales</taxon>
        <taxon>Streptosporangiaceae</taxon>
        <taxon>Planomonospora</taxon>
    </lineage>
</organism>
<dbReference type="Pfam" id="PF01590">
    <property type="entry name" value="GAF"/>
    <property type="match status" value="1"/>
</dbReference>
<evidence type="ECO:0000256" key="5">
    <source>
        <dbReference type="ARBA" id="ARBA00022553"/>
    </source>
</evidence>
<evidence type="ECO:0000259" key="10">
    <source>
        <dbReference type="PROSITE" id="PS50109"/>
    </source>
</evidence>
<evidence type="ECO:0000256" key="2">
    <source>
        <dbReference type="ARBA" id="ARBA00001968"/>
    </source>
</evidence>
<keyword evidence="7 11" id="KW-0418">Kinase</keyword>
<dbReference type="SUPFAM" id="SSF55874">
    <property type="entry name" value="ATPase domain of HSP90 chaperone/DNA topoisomerase II/histidine kinase"/>
    <property type="match status" value="1"/>
</dbReference>
<dbReference type="Proteomes" id="UP000077701">
    <property type="component" value="Unassembled WGS sequence"/>
</dbReference>
<dbReference type="SMART" id="SM00387">
    <property type="entry name" value="HATPase_c"/>
    <property type="match status" value="1"/>
</dbReference>
<dbReference type="InterPro" id="IPR003661">
    <property type="entry name" value="HisK_dim/P_dom"/>
</dbReference>
<keyword evidence="12" id="KW-1185">Reference proteome</keyword>
<dbReference type="PROSITE" id="PS50109">
    <property type="entry name" value="HIS_KIN"/>
    <property type="match status" value="1"/>
</dbReference>
<dbReference type="Gene3D" id="1.10.287.130">
    <property type="match status" value="1"/>
</dbReference>
<dbReference type="Pfam" id="PF00512">
    <property type="entry name" value="HisKA"/>
    <property type="match status" value="1"/>
</dbReference>
<evidence type="ECO:0000256" key="4">
    <source>
        <dbReference type="ARBA" id="ARBA00012438"/>
    </source>
</evidence>
<dbReference type="InterPro" id="IPR003018">
    <property type="entry name" value="GAF"/>
</dbReference>
<keyword evidence="5" id="KW-0597">Phosphoprotein</keyword>
<evidence type="ECO:0000256" key="3">
    <source>
        <dbReference type="ARBA" id="ARBA00004236"/>
    </source>
</evidence>
<dbReference type="RefSeq" id="WP_068897174.1">
    <property type="nucleotide sequence ID" value="NZ_BDCX01000006.1"/>
</dbReference>
<dbReference type="InterPro" id="IPR003594">
    <property type="entry name" value="HATPase_dom"/>
</dbReference>
<dbReference type="InterPro" id="IPR029016">
    <property type="entry name" value="GAF-like_dom_sf"/>
</dbReference>
<dbReference type="Gene3D" id="3.30.565.10">
    <property type="entry name" value="Histidine kinase-like ATPase, C-terminal domain"/>
    <property type="match status" value="1"/>
</dbReference>
<dbReference type="PANTHER" id="PTHR43711:SF1">
    <property type="entry name" value="HISTIDINE KINASE 1"/>
    <property type="match status" value="1"/>
</dbReference>
<evidence type="ECO:0000256" key="7">
    <source>
        <dbReference type="ARBA" id="ARBA00022777"/>
    </source>
</evidence>
<keyword evidence="8" id="KW-0902">Two-component regulatory system</keyword>
<evidence type="ECO:0000313" key="12">
    <source>
        <dbReference type="Proteomes" id="UP000077701"/>
    </source>
</evidence>
<dbReference type="InterPro" id="IPR036890">
    <property type="entry name" value="HATPase_C_sf"/>
</dbReference>
<dbReference type="InterPro" id="IPR036097">
    <property type="entry name" value="HisK_dim/P_sf"/>
</dbReference>
<dbReference type="InterPro" id="IPR005467">
    <property type="entry name" value="His_kinase_dom"/>
</dbReference>
<dbReference type="SMART" id="SM00065">
    <property type="entry name" value="GAF"/>
    <property type="match status" value="1"/>
</dbReference>
<dbReference type="InterPro" id="IPR050736">
    <property type="entry name" value="Sensor_HK_Regulatory"/>
</dbReference>
<dbReference type="CDD" id="cd00082">
    <property type="entry name" value="HisKA"/>
    <property type="match status" value="1"/>
</dbReference>
<evidence type="ECO:0000256" key="1">
    <source>
        <dbReference type="ARBA" id="ARBA00000085"/>
    </source>
</evidence>
<proteinExistence type="predicted"/>
<comment type="cofactor">
    <cofactor evidence="2">
        <name>a divalent metal cation</name>
        <dbReference type="ChEBI" id="CHEBI:60240"/>
    </cofactor>
</comment>
<dbReference type="Gene3D" id="3.30.450.40">
    <property type="match status" value="1"/>
</dbReference>
<dbReference type="SUPFAM" id="SSF55781">
    <property type="entry name" value="GAF domain-like"/>
    <property type="match status" value="1"/>
</dbReference>
<comment type="subcellular location">
    <subcellularLocation>
        <location evidence="3">Cell membrane</location>
    </subcellularLocation>
</comment>
<dbReference type="GO" id="GO:0005509">
    <property type="term" value="F:calcium ion binding"/>
    <property type="evidence" value="ECO:0007669"/>
    <property type="project" value="UniProtKB-ARBA"/>
</dbReference>
<dbReference type="EMBL" id="BDCX01000006">
    <property type="protein sequence ID" value="GAT67059.1"/>
    <property type="molecule type" value="Genomic_DNA"/>
</dbReference>
<dbReference type="FunFam" id="1.10.287.130:FF:000001">
    <property type="entry name" value="Two-component sensor histidine kinase"/>
    <property type="match status" value="1"/>
</dbReference>
<reference evidence="11 12" key="1">
    <citation type="journal article" date="2016" name="Genome Announc.">
        <title>Draft Genome Sequence of Planomonospora sphaerica JCM9374, a Rare Actinomycete.</title>
        <authorList>
            <person name="Dohra H."/>
            <person name="Suzuki T."/>
            <person name="Inoue Y."/>
            <person name="Kodani S."/>
        </authorList>
    </citation>
    <scope>NUCLEOTIDE SEQUENCE [LARGE SCALE GENOMIC DNA]</scope>
    <source>
        <strain evidence="11 12">JCM 9374</strain>
    </source>
</reference>
<accession>A0A171CQB9</accession>
<protein>
    <recommendedName>
        <fullName evidence="4">histidine kinase</fullName>
        <ecNumber evidence="4">2.7.13.3</ecNumber>
    </recommendedName>
</protein>
<reference evidence="12" key="2">
    <citation type="submission" date="2016-04" db="EMBL/GenBank/DDBJ databases">
        <title>Planomonospora sphaerica JCM9374 whole genome shotgun sequence.</title>
        <authorList>
            <person name="Suzuki T."/>
            <person name="Dohra H."/>
            <person name="Kodani S."/>
        </authorList>
    </citation>
    <scope>NUCLEOTIDE SEQUENCE [LARGE SCALE GENOMIC DNA]</scope>
    <source>
        <strain evidence="12">JCM 9374</strain>
    </source>
</reference>
<dbReference type="InterPro" id="IPR004358">
    <property type="entry name" value="Sig_transdc_His_kin-like_C"/>
</dbReference>
<dbReference type="PRINTS" id="PR00344">
    <property type="entry name" value="BCTRLSENSOR"/>
</dbReference>
<dbReference type="STRING" id="161355.PS9374_02712"/>
<dbReference type="GO" id="GO:0005886">
    <property type="term" value="C:plasma membrane"/>
    <property type="evidence" value="ECO:0007669"/>
    <property type="project" value="UniProtKB-SubCell"/>
</dbReference>
<dbReference type="FunFam" id="3.30.565.10:FF:000006">
    <property type="entry name" value="Sensor histidine kinase WalK"/>
    <property type="match status" value="1"/>
</dbReference>
<comment type="caution">
    <text evidence="11">The sequence shown here is derived from an EMBL/GenBank/DDBJ whole genome shotgun (WGS) entry which is preliminary data.</text>
</comment>
<feature type="domain" description="Histidine kinase" evidence="10">
    <location>
        <begin position="187"/>
        <end position="402"/>
    </location>
</feature>
<dbReference type="SUPFAM" id="SSF47384">
    <property type="entry name" value="Homodimeric domain of signal transducing histidine kinase"/>
    <property type="match status" value="1"/>
</dbReference>
<name>A0A171CQB9_9ACTN</name>
<evidence type="ECO:0000256" key="8">
    <source>
        <dbReference type="ARBA" id="ARBA00023012"/>
    </source>
</evidence>
<dbReference type="Pfam" id="PF02518">
    <property type="entry name" value="HATPase_c"/>
    <property type="match status" value="1"/>
</dbReference>
<evidence type="ECO:0000256" key="9">
    <source>
        <dbReference type="ARBA" id="ARBA00023136"/>
    </source>
</evidence>
<keyword evidence="9" id="KW-0472">Membrane</keyword>
<dbReference type="GO" id="GO:0000155">
    <property type="term" value="F:phosphorelay sensor kinase activity"/>
    <property type="evidence" value="ECO:0007669"/>
    <property type="project" value="InterPro"/>
</dbReference>
<comment type="catalytic activity">
    <reaction evidence="1">
        <text>ATP + protein L-histidine = ADP + protein N-phospho-L-histidine.</text>
        <dbReference type="EC" id="2.7.13.3"/>
    </reaction>
</comment>
<dbReference type="AlphaFoldDB" id="A0A171CQB9"/>
<sequence length="409" mass="44323">MTSVPLPPDEEERLAELAELQSLRTVPEPDFSAIAELAATVCQTPIALVTLVGADGQEYKGRVGVTATHGSREATACAYVICGRRVLEIPDALADPRFRENPWVTGPPYVRFYAGAPIVSSHDHALGAVAVMDHVPRTLSPPQRQALVTLGASTAGLLEAHHYTQRADEIIHRLRDVEELKNQFLRTVNHELRTPLTSIGSYLQLIQDGDLDEVTEQRFLRVIERNSHRILRLIDELLLIASLNARTVSHRPARTDLVALVRRTVDRFTPDARTGQLDIRLHAPEHVMVWADAGRLEHALDQVVDNAVKFTPPGGNVDVTVIAGPVPAVEVRDSGIGIDPADIDHVLKDFYRAPGAEERAIGGTGVGLAITDKIVTMHGGEVRISSRPGHGTCVRITLPAATGGPVPVG</sequence>
<dbReference type="EC" id="2.7.13.3" evidence="4"/>
<dbReference type="SMART" id="SM00388">
    <property type="entry name" value="HisKA"/>
    <property type="match status" value="1"/>
</dbReference>
<dbReference type="PANTHER" id="PTHR43711">
    <property type="entry name" value="TWO-COMPONENT HISTIDINE KINASE"/>
    <property type="match status" value="1"/>
</dbReference>
<evidence type="ECO:0000256" key="6">
    <source>
        <dbReference type="ARBA" id="ARBA00022679"/>
    </source>
</evidence>